<dbReference type="InterPro" id="IPR045968">
    <property type="entry name" value="DUF5924"/>
</dbReference>
<sequence length="363" mass="40242">MVNELALPGWLKAWMDRLQRYHYLWPVVSFASGVISFFLVTRQQSLGGFLAVALLGTWVLLIGENVWSSLRQHRAKSRLPRLVATFVTQLTHQETLCFCLPFILVTTAWGTGQALFAVILVGCALLSVIDPLYFKLAERVRWLYFAFHGLCAFVLILVSAPLLLHVTTGQSFLMATLAVPILSLPSLMTLFQGRGVLDWLAMIGLAVALSGAAWMGRTWIPPATLWITSSALSPAFNRAERAPMGNIALTNAALKSNGLYAYTSVHAPRGLNETIYHVWRHDGKVVDRIKLTIRGTGADGYRAWSHKLHFPEDSTGRWQVDVMTATGQRIGVIRFEVNDDASSAERADGEQRHTPGIGWLNTD</sequence>
<dbReference type="RefSeq" id="WP_251589392.1">
    <property type="nucleotide sequence ID" value="NZ_JAMLJI010000001.1"/>
</dbReference>
<evidence type="ECO:0000313" key="6">
    <source>
        <dbReference type="Proteomes" id="UP001269375"/>
    </source>
</evidence>
<reference evidence="5 6" key="1">
    <citation type="submission" date="2023-04" db="EMBL/GenBank/DDBJ databases">
        <title>A long-awaited taxogenomic arrangement of the family Halomonadaceae.</title>
        <authorList>
            <person name="De La Haba R."/>
            <person name="Chuvochina M."/>
            <person name="Wittouck S."/>
            <person name="Arahal D.R."/>
            <person name="Sanchez-Porro C."/>
            <person name="Hugenholtz P."/>
            <person name="Ventosa A."/>
        </authorList>
    </citation>
    <scope>NUCLEOTIDE SEQUENCE [LARGE SCALE GENOMIC DNA]</scope>
    <source>
        <strain evidence="5 6">DSM 22428</strain>
    </source>
</reference>
<organism evidence="5 6">
    <name type="scientific">Larsenimonas suaedae</name>
    <dbReference type="NCBI Taxonomy" id="1851019"/>
    <lineage>
        <taxon>Bacteria</taxon>
        <taxon>Pseudomonadati</taxon>
        <taxon>Pseudomonadota</taxon>
        <taxon>Gammaproteobacteria</taxon>
        <taxon>Oceanospirillales</taxon>
        <taxon>Halomonadaceae</taxon>
        <taxon>Larsenimonas</taxon>
    </lineage>
</organism>
<keyword evidence="2" id="KW-0812">Transmembrane</keyword>
<dbReference type="Pfam" id="PF11141">
    <property type="entry name" value="DUF2914"/>
    <property type="match status" value="1"/>
</dbReference>
<keyword evidence="6" id="KW-1185">Reference proteome</keyword>
<evidence type="ECO:0000256" key="1">
    <source>
        <dbReference type="SAM" id="MobiDB-lite"/>
    </source>
</evidence>
<feature type="domain" description="DUF5924" evidence="4">
    <location>
        <begin position="11"/>
        <end position="261"/>
    </location>
</feature>
<feature type="transmembrane region" description="Helical" evidence="2">
    <location>
        <begin position="21"/>
        <end position="40"/>
    </location>
</feature>
<dbReference type="EMBL" id="JARWAO010000003">
    <property type="protein sequence ID" value="MDR5895620.1"/>
    <property type="molecule type" value="Genomic_DNA"/>
</dbReference>
<accession>A0ABU1GUA9</accession>
<feature type="domain" description="DUF2914" evidence="3">
    <location>
        <begin position="273"/>
        <end position="337"/>
    </location>
</feature>
<feature type="transmembrane region" description="Helical" evidence="2">
    <location>
        <begin position="196"/>
        <end position="215"/>
    </location>
</feature>
<feature type="transmembrane region" description="Helical" evidence="2">
    <location>
        <begin position="142"/>
        <end position="166"/>
    </location>
</feature>
<keyword evidence="2" id="KW-1133">Transmembrane helix</keyword>
<dbReference type="Pfam" id="PF19346">
    <property type="entry name" value="DUF5924"/>
    <property type="match status" value="1"/>
</dbReference>
<feature type="region of interest" description="Disordered" evidence="1">
    <location>
        <begin position="341"/>
        <end position="363"/>
    </location>
</feature>
<feature type="transmembrane region" description="Helical" evidence="2">
    <location>
        <begin position="46"/>
        <end position="67"/>
    </location>
</feature>
<dbReference type="Proteomes" id="UP001269375">
    <property type="component" value="Unassembled WGS sequence"/>
</dbReference>
<dbReference type="InterPro" id="IPR022606">
    <property type="entry name" value="DUF2914"/>
</dbReference>
<protein>
    <submittedName>
        <fullName evidence="5">DUF5924 family protein</fullName>
    </submittedName>
</protein>
<feature type="transmembrane region" description="Helical" evidence="2">
    <location>
        <begin position="172"/>
        <end position="191"/>
    </location>
</feature>
<feature type="compositionally biased region" description="Basic and acidic residues" evidence="1">
    <location>
        <begin position="343"/>
        <end position="353"/>
    </location>
</feature>
<gene>
    <name evidence="5" type="ORF">QC825_05990</name>
</gene>
<name>A0ABU1GUA9_9GAMM</name>
<proteinExistence type="predicted"/>
<comment type="caution">
    <text evidence="5">The sequence shown here is derived from an EMBL/GenBank/DDBJ whole genome shotgun (WGS) entry which is preliminary data.</text>
</comment>
<evidence type="ECO:0000259" key="4">
    <source>
        <dbReference type="Pfam" id="PF19346"/>
    </source>
</evidence>
<feature type="transmembrane region" description="Helical" evidence="2">
    <location>
        <begin position="110"/>
        <end position="130"/>
    </location>
</feature>
<evidence type="ECO:0000313" key="5">
    <source>
        <dbReference type="EMBL" id="MDR5895620.1"/>
    </source>
</evidence>
<keyword evidence="2" id="KW-0472">Membrane</keyword>
<evidence type="ECO:0000256" key="2">
    <source>
        <dbReference type="SAM" id="Phobius"/>
    </source>
</evidence>
<evidence type="ECO:0000259" key="3">
    <source>
        <dbReference type="Pfam" id="PF11141"/>
    </source>
</evidence>